<feature type="domain" description="Bacterial sugar transferase" evidence="8">
    <location>
        <begin position="11"/>
        <end position="190"/>
    </location>
</feature>
<dbReference type="InterPro" id="IPR003362">
    <property type="entry name" value="Bact_transf"/>
</dbReference>
<evidence type="ECO:0000259" key="8">
    <source>
        <dbReference type="Pfam" id="PF02397"/>
    </source>
</evidence>
<comment type="caution">
    <text evidence="9">The sequence shown here is derived from an EMBL/GenBank/DDBJ whole genome shotgun (WGS) entry which is preliminary data.</text>
</comment>
<evidence type="ECO:0000313" key="10">
    <source>
        <dbReference type="Proteomes" id="UP000178606"/>
    </source>
</evidence>
<evidence type="ECO:0000256" key="4">
    <source>
        <dbReference type="ARBA" id="ARBA00022692"/>
    </source>
</evidence>
<dbReference type="InterPro" id="IPR017475">
    <property type="entry name" value="EPS_sugar_tfrase"/>
</dbReference>
<comment type="similarity">
    <text evidence="2">Belongs to the bacterial sugar transferase family.</text>
</comment>
<protein>
    <recommendedName>
        <fullName evidence="8">Bacterial sugar transferase domain-containing protein</fullName>
    </recommendedName>
</protein>
<accession>A0A1F6CSC3</accession>
<keyword evidence="6 7" id="KW-0472">Membrane</keyword>
<dbReference type="Pfam" id="PF02397">
    <property type="entry name" value="Bac_transf"/>
    <property type="match status" value="1"/>
</dbReference>
<dbReference type="AlphaFoldDB" id="A0A1F6CSC3"/>
<dbReference type="GO" id="GO:0016020">
    <property type="term" value="C:membrane"/>
    <property type="evidence" value="ECO:0007669"/>
    <property type="project" value="UniProtKB-SubCell"/>
</dbReference>
<proteinExistence type="inferred from homology"/>
<gene>
    <name evidence="9" type="ORF">A3F84_02810</name>
</gene>
<dbReference type="PANTHER" id="PTHR30576:SF0">
    <property type="entry name" value="UNDECAPRENYL-PHOSPHATE N-ACETYLGALACTOSAMINYL 1-PHOSPHATE TRANSFERASE-RELATED"/>
    <property type="match status" value="1"/>
</dbReference>
<feature type="transmembrane region" description="Helical" evidence="7">
    <location>
        <begin position="16"/>
        <end position="39"/>
    </location>
</feature>
<comment type="subcellular location">
    <subcellularLocation>
        <location evidence="1">Membrane</location>
        <topology evidence="1">Multi-pass membrane protein</topology>
    </subcellularLocation>
</comment>
<evidence type="ECO:0000256" key="3">
    <source>
        <dbReference type="ARBA" id="ARBA00022679"/>
    </source>
</evidence>
<dbReference type="NCBIfam" id="TIGR03025">
    <property type="entry name" value="EPS_sugtrans"/>
    <property type="match status" value="1"/>
</dbReference>
<keyword evidence="5 7" id="KW-1133">Transmembrane helix</keyword>
<dbReference type="PANTHER" id="PTHR30576">
    <property type="entry name" value="COLANIC BIOSYNTHESIS UDP-GLUCOSE LIPID CARRIER TRANSFERASE"/>
    <property type="match status" value="1"/>
</dbReference>
<name>A0A1F6CSC3_HANXR</name>
<reference evidence="9 10" key="1">
    <citation type="journal article" date="2016" name="Nat. Commun.">
        <title>Thousands of microbial genomes shed light on interconnected biogeochemical processes in an aquifer system.</title>
        <authorList>
            <person name="Anantharaman K."/>
            <person name="Brown C.T."/>
            <person name="Hug L.A."/>
            <person name="Sharon I."/>
            <person name="Castelle C.J."/>
            <person name="Probst A.J."/>
            <person name="Thomas B.C."/>
            <person name="Singh A."/>
            <person name="Wilkins M.J."/>
            <person name="Karaoz U."/>
            <person name="Brodie E.L."/>
            <person name="Williams K.H."/>
            <person name="Hubbard S.S."/>
            <person name="Banfield J.F."/>
        </authorList>
    </citation>
    <scope>NUCLEOTIDE SEQUENCE [LARGE SCALE GENOMIC DNA]</scope>
    <source>
        <strain evidence="10">RIFCSPLOWO2_12_FULL_64_10</strain>
    </source>
</reference>
<organism evidence="9 10">
    <name type="scientific">Handelsmanbacteria sp. (strain RIFCSPLOWO2_12_FULL_64_10)</name>
    <dbReference type="NCBI Taxonomy" id="1817868"/>
    <lineage>
        <taxon>Bacteria</taxon>
        <taxon>Candidatus Handelsmaniibacteriota</taxon>
    </lineage>
</organism>
<dbReference type="Proteomes" id="UP000178606">
    <property type="component" value="Unassembled WGS sequence"/>
</dbReference>
<evidence type="ECO:0000256" key="7">
    <source>
        <dbReference type="SAM" id="Phobius"/>
    </source>
</evidence>
<evidence type="ECO:0000256" key="1">
    <source>
        <dbReference type="ARBA" id="ARBA00004141"/>
    </source>
</evidence>
<sequence length="203" mass="23479">MPHHPLQPGLKRGLDILISLLLLLLTLPLLPILALLIRLDSRGPVFYRQVRVGRGGKPFRLLKLRTMFRDAETDGPIWSRRGDPRVTRVGGWLRRTGLDELPQLYNVLVGDMSLVGPRPERPEFVAQFEQEIPNYAGRHRMRPGITGWAQVHGLRGDTSVAERTRYDLEYIRRWSLYLDLKVLLRTPFTVEMRDRTYPPNPLS</sequence>
<evidence type="ECO:0000313" key="9">
    <source>
        <dbReference type="EMBL" id="OGG51901.1"/>
    </source>
</evidence>
<evidence type="ECO:0000256" key="6">
    <source>
        <dbReference type="ARBA" id="ARBA00023136"/>
    </source>
</evidence>
<keyword evidence="3" id="KW-0808">Transferase</keyword>
<keyword evidence="4 7" id="KW-0812">Transmembrane</keyword>
<evidence type="ECO:0000256" key="2">
    <source>
        <dbReference type="ARBA" id="ARBA00006464"/>
    </source>
</evidence>
<evidence type="ECO:0000256" key="5">
    <source>
        <dbReference type="ARBA" id="ARBA00022989"/>
    </source>
</evidence>
<dbReference type="EMBL" id="MFKF01000163">
    <property type="protein sequence ID" value="OGG51901.1"/>
    <property type="molecule type" value="Genomic_DNA"/>
</dbReference>
<dbReference type="GO" id="GO:0016780">
    <property type="term" value="F:phosphotransferase activity, for other substituted phosphate groups"/>
    <property type="evidence" value="ECO:0007669"/>
    <property type="project" value="TreeGrafter"/>
</dbReference>